<dbReference type="InterPro" id="IPR027417">
    <property type="entry name" value="P-loop_NTPase"/>
</dbReference>
<proteinExistence type="predicted"/>
<dbReference type="InterPro" id="IPR000863">
    <property type="entry name" value="Sulfotransferase_dom"/>
</dbReference>
<dbReference type="Pfam" id="PF00685">
    <property type="entry name" value="Sulfotransfer_1"/>
    <property type="match status" value="1"/>
</dbReference>
<dbReference type="Gene3D" id="3.40.50.300">
    <property type="entry name" value="P-loop containing nucleotide triphosphate hydrolases"/>
    <property type="match status" value="1"/>
</dbReference>
<dbReference type="PANTHER" id="PTHR10605:SF65">
    <property type="entry name" value="GH20068P"/>
    <property type="match status" value="1"/>
</dbReference>
<evidence type="ECO:0000256" key="2">
    <source>
        <dbReference type="ARBA" id="ARBA00023180"/>
    </source>
</evidence>
<evidence type="ECO:0000256" key="1">
    <source>
        <dbReference type="ARBA" id="ARBA00022679"/>
    </source>
</evidence>
<dbReference type="EMBL" id="CAXLJM020000004">
    <property type="protein sequence ID" value="CAL8070060.1"/>
    <property type="molecule type" value="Genomic_DNA"/>
</dbReference>
<organism evidence="4 5">
    <name type="scientific">Orchesella dallaii</name>
    <dbReference type="NCBI Taxonomy" id="48710"/>
    <lineage>
        <taxon>Eukaryota</taxon>
        <taxon>Metazoa</taxon>
        <taxon>Ecdysozoa</taxon>
        <taxon>Arthropoda</taxon>
        <taxon>Hexapoda</taxon>
        <taxon>Collembola</taxon>
        <taxon>Entomobryomorpha</taxon>
        <taxon>Entomobryoidea</taxon>
        <taxon>Orchesellidae</taxon>
        <taxon>Orchesellinae</taxon>
        <taxon>Orchesella</taxon>
    </lineage>
</organism>
<reference evidence="4 5" key="1">
    <citation type="submission" date="2024-08" db="EMBL/GenBank/DDBJ databases">
        <authorList>
            <person name="Cucini C."/>
            <person name="Frati F."/>
        </authorList>
    </citation>
    <scope>NUCLEOTIDE SEQUENCE [LARGE SCALE GENOMIC DNA]</scope>
</reference>
<keyword evidence="1" id="KW-0808">Transferase</keyword>
<accession>A0ABP1PKH3</accession>
<dbReference type="SUPFAM" id="SSF52540">
    <property type="entry name" value="P-loop containing nucleoside triphosphate hydrolases"/>
    <property type="match status" value="1"/>
</dbReference>
<dbReference type="InterPro" id="IPR037359">
    <property type="entry name" value="NST/OST"/>
</dbReference>
<dbReference type="PANTHER" id="PTHR10605">
    <property type="entry name" value="HEPARAN SULFATE SULFOTRANSFERASE"/>
    <property type="match status" value="1"/>
</dbReference>
<evidence type="ECO:0000313" key="5">
    <source>
        <dbReference type="Proteomes" id="UP001642540"/>
    </source>
</evidence>
<keyword evidence="2" id="KW-0325">Glycoprotein</keyword>
<comment type="caution">
    <text evidence="4">The sequence shown here is derived from an EMBL/GenBank/DDBJ whole genome shotgun (WGS) entry which is preliminary data.</text>
</comment>
<name>A0ABP1PKH3_9HEXA</name>
<feature type="domain" description="Sulfotransferase" evidence="3">
    <location>
        <begin position="53"/>
        <end position="310"/>
    </location>
</feature>
<gene>
    <name evidence="4" type="ORF">ODALV1_LOCUS1055</name>
</gene>
<sequence>MMYLQWVLSKYLRYRYVSPQTILKCLVIITVLYKLQNKENSEESKVVRRKTLPSVLIIGARKCGTRALIDMLNLHPQVEKAQLEVHFFDRDENYEKGLEWYESQMPEITENQISIEKSPSYFVTPEVPERVYGMNSTIKLLLIVREPVTRVISDYTQIYYYSNSTNNASRSAAPPPPPPLSSLILHPDGSINYNYKATRISIYSRYLQRWVDIFPTSQIHVIDGDALIRDPFTQLQEVEKFLNLEARLKREDFYFNSTKGFYCWKKRNDYNDTNHNTVHCLNDSKGRKHPNVDRRVIRKLREFYRPFNQKFYNMVGRDFGWPEN</sequence>
<evidence type="ECO:0000313" key="4">
    <source>
        <dbReference type="EMBL" id="CAL8070060.1"/>
    </source>
</evidence>
<dbReference type="Proteomes" id="UP001642540">
    <property type="component" value="Unassembled WGS sequence"/>
</dbReference>
<evidence type="ECO:0000259" key="3">
    <source>
        <dbReference type="Pfam" id="PF00685"/>
    </source>
</evidence>
<keyword evidence="5" id="KW-1185">Reference proteome</keyword>
<protein>
    <recommendedName>
        <fullName evidence="3">Sulfotransferase domain-containing protein</fullName>
    </recommendedName>
</protein>